<dbReference type="SUPFAM" id="SSF47090">
    <property type="entry name" value="PGBD-like"/>
    <property type="match status" value="1"/>
</dbReference>
<proteinExistence type="predicted"/>
<dbReference type="SUPFAM" id="SSF50494">
    <property type="entry name" value="Trypsin-like serine proteases"/>
    <property type="match status" value="1"/>
</dbReference>
<feature type="region of interest" description="Disordered" evidence="1">
    <location>
        <begin position="29"/>
        <end position="54"/>
    </location>
</feature>
<keyword evidence="3" id="KW-0645">Protease</keyword>
<dbReference type="GO" id="GO:0008233">
    <property type="term" value="F:peptidase activity"/>
    <property type="evidence" value="ECO:0007669"/>
    <property type="project" value="UniProtKB-KW"/>
</dbReference>
<comment type="caution">
    <text evidence="3">The sequence shown here is derived from an EMBL/GenBank/DDBJ whole genome shotgun (WGS) entry which is preliminary data.</text>
</comment>
<accession>A0ABV1QLZ1</accession>
<evidence type="ECO:0000256" key="1">
    <source>
        <dbReference type="SAM" id="MobiDB-lite"/>
    </source>
</evidence>
<reference evidence="3 4" key="1">
    <citation type="submission" date="2024-06" db="EMBL/GenBank/DDBJ databases">
        <authorList>
            <person name="Campbell A.G."/>
        </authorList>
    </citation>
    <scope>NUCLEOTIDE SEQUENCE [LARGE SCALE GENOMIC DNA]</scope>
    <source>
        <strain evidence="3 4">EM12</strain>
    </source>
</reference>
<gene>
    <name evidence="3" type="ORF">ABS772_10675</name>
</gene>
<dbReference type="RefSeq" id="WP_350394375.1">
    <property type="nucleotide sequence ID" value="NZ_JBELQE010000061.1"/>
</dbReference>
<protein>
    <submittedName>
        <fullName evidence="3">Serine protease</fullName>
    </submittedName>
</protein>
<keyword evidence="2" id="KW-0732">Signal</keyword>
<dbReference type="InterPro" id="IPR009003">
    <property type="entry name" value="Peptidase_S1_PA"/>
</dbReference>
<evidence type="ECO:0000313" key="3">
    <source>
        <dbReference type="EMBL" id="MER2250375.1"/>
    </source>
</evidence>
<dbReference type="Proteomes" id="UP001480955">
    <property type="component" value="Unassembled WGS sequence"/>
</dbReference>
<organism evidence="3 4">
    <name type="scientific">Methylorubrum podarium</name>
    <dbReference type="NCBI Taxonomy" id="200476"/>
    <lineage>
        <taxon>Bacteria</taxon>
        <taxon>Pseudomonadati</taxon>
        <taxon>Pseudomonadota</taxon>
        <taxon>Alphaproteobacteria</taxon>
        <taxon>Hyphomicrobiales</taxon>
        <taxon>Methylobacteriaceae</taxon>
        <taxon>Methylorubrum</taxon>
    </lineage>
</organism>
<feature type="compositionally biased region" description="Pro residues" evidence="1">
    <location>
        <begin position="30"/>
        <end position="53"/>
    </location>
</feature>
<dbReference type="InterPro" id="IPR036365">
    <property type="entry name" value="PGBD-like_sf"/>
</dbReference>
<feature type="signal peptide" evidence="2">
    <location>
        <begin position="1"/>
        <end position="25"/>
    </location>
</feature>
<sequence length="503" mass="50216">MAAQTRIVRSVPALLAACLATGALAQMPAPHNPAPPPPAARPKPAVPAPPAPDPAFEAARAAFEALPEAERRGLQDALVWTGDYNGVTTGAFGKRSFEGIQTYQTRTGAAPTGLLSPPERAALKREAEEARRAARFKVQPDAASGVVIGVPEALLPKKSAIPGGTRWQSADGRVTLDTKSFPQGETSLDALFERAAAAMPGRKVTYKLRKPDFVVVTAETAGGRSYIRYAEGPAGIRGFTLGYDRALADTVDRLVIAVANTFTPFPEEMPAAAAAPATAAGSAPRPPASGPGMAVAPALSPALPGAPAEARPAATGLLLGGGRVLTAVSALEACPAPRIGGATARIERRDASGSLALLAAEGLAGGTPPPLRTDPAAEGEALLVLGAQAKGRPSVAPASAAAEGVYAPLQPGAGGAPVLDRSGRLVGLVARFPAAPRLIAGVMPPTRYAVVPGKAVAAFLGESGVSAGAGTGSAKGTANGTAATLGEAAAPVLGAVVAITCAR</sequence>
<dbReference type="GO" id="GO:0006508">
    <property type="term" value="P:proteolysis"/>
    <property type="evidence" value="ECO:0007669"/>
    <property type="project" value="UniProtKB-KW"/>
</dbReference>
<feature type="region of interest" description="Disordered" evidence="1">
    <location>
        <begin position="276"/>
        <end position="295"/>
    </location>
</feature>
<keyword evidence="4" id="KW-1185">Reference proteome</keyword>
<name>A0ABV1QLZ1_9HYPH</name>
<feature type="chain" id="PRO_5046082262" evidence="2">
    <location>
        <begin position="26"/>
        <end position="503"/>
    </location>
</feature>
<keyword evidence="3" id="KW-0378">Hydrolase</keyword>
<evidence type="ECO:0000256" key="2">
    <source>
        <dbReference type="SAM" id="SignalP"/>
    </source>
</evidence>
<evidence type="ECO:0000313" key="4">
    <source>
        <dbReference type="Proteomes" id="UP001480955"/>
    </source>
</evidence>
<dbReference type="EMBL" id="JBELQE010000061">
    <property type="protein sequence ID" value="MER2250375.1"/>
    <property type="molecule type" value="Genomic_DNA"/>
</dbReference>